<name>A0AAW3YZ48_9GAMM</name>
<proteinExistence type="predicted"/>
<protein>
    <submittedName>
        <fullName evidence="1">Uncharacterized protein</fullName>
    </submittedName>
</protein>
<dbReference type="RefSeq" id="WP_323869230.1">
    <property type="nucleotide sequence ID" value="NZ_JACXBF010000328.1"/>
</dbReference>
<dbReference type="EMBL" id="JACXBF010000328">
    <property type="protein sequence ID" value="MBD2801513.1"/>
    <property type="molecule type" value="Genomic_DNA"/>
</dbReference>
<organism evidence="1">
    <name type="scientific">Xenorhabdus szentirmaii</name>
    <dbReference type="NCBI Taxonomy" id="290112"/>
    <lineage>
        <taxon>Bacteria</taxon>
        <taxon>Pseudomonadati</taxon>
        <taxon>Pseudomonadota</taxon>
        <taxon>Gammaproteobacteria</taxon>
        <taxon>Enterobacterales</taxon>
        <taxon>Morganellaceae</taxon>
        <taxon>Xenorhabdus</taxon>
    </lineage>
</organism>
<reference evidence="1" key="2">
    <citation type="journal article" date="2024" name="Toxins">
        <title>Genome Sequence Analysis of Native Xenorhabdus Strains Isolated from Entomopathogenic Nematodes in Argentina.</title>
        <authorList>
            <person name="Palma L."/>
            <person name="Frizzo L."/>
            <person name="Kaiser S."/>
            <person name="Berry C."/>
            <person name="Caballero P."/>
            <person name="Bode H.B."/>
            <person name="Del Valle E.E."/>
        </authorList>
    </citation>
    <scope>NUCLEOTIDE SEQUENCE</scope>
    <source>
        <strain evidence="1">M</strain>
    </source>
</reference>
<accession>A0AAW3YZ48</accession>
<comment type="caution">
    <text evidence="1">The sequence shown here is derived from an EMBL/GenBank/DDBJ whole genome shotgun (WGS) entry which is preliminary data.</text>
</comment>
<reference evidence="1" key="1">
    <citation type="submission" date="2020-09" db="EMBL/GenBank/DDBJ databases">
        <authorList>
            <person name="Palma L."/>
            <person name="Caballero P."/>
            <person name="Berry C."/>
            <person name="Del Valle E."/>
        </authorList>
    </citation>
    <scope>NUCLEOTIDE SEQUENCE</scope>
    <source>
        <strain evidence="1">M</strain>
    </source>
</reference>
<dbReference type="Proteomes" id="UP001193920">
    <property type="component" value="Unassembled WGS sequence"/>
</dbReference>
<sequence>MNQLKKTGYFKNHCQKKNRLTGFLWGSLLFFVLLMAINTASGRTNMEYKYLVSFNTQRSLCVLKVNGMLMLENTSSRAGTESSGYNISAFLENGSNTLELLMGRISLDRDTEKFHPESWCEATIRKVYSHDEKGEIISNIKLTVDDNGNVITKKSINSNEKFDYANISTKKGEKNIFAAQKTFSANNLPNWMWTKATPVTENDLPSIKAMYREISHTFSSRNLDKIWKMSQPAWEEWAIADNSSAKIFFDSMDFDEDISGNSVIKEPDWDKYKLVSYKNGRLFRLEKGVRGSSPIIFHNKKNGRDTAYSPYLSVINGKVVISR</sequence>
<dbReference type="AlphaFoldDB" id="A0AAW3YZ48"/>
<gene>
    <name evidence="1" type="ORF">ID854_13870</name>
</gene>
<evidence type="ECO:0000313" key="1">
    <source>
        <dbReference type="EMBL" id="MBD2801513.1"/>
    </source>
</evidence>